<keyword evidence="2" id="KW-0378">Hydrolase</keyword>
<dbReference type="InterPro" id="IPR038765">
    <property type="entry name" value="Papain-like_cys_pep_sf"/>
</dbReference>
<comment type="caution">
    <text evidence="2">The sequence shown here is derived from an EMBL/GenBank/DDBJ whole genome shotgun (WGS) entry which is preliminary data.</text>
</comment>
<sequence length="360" mass="39911">MKLSRLYLLMLFISGGVFAQDIEIVGHVKQSIPLPNVYSRSLLRTESNIQPAVKQITLLKLQLSDKAQQTFRNRAKHSASINTQWAVSEKFPGQVQLGMNNVPVMDQGSHGTCATFANTAAVDAALGKGDYISQLCQLQLGRYLENNAYSPSGWDGSLGRIVLNQMEIFGVVNKEQQKTYGCGGFTDYPSYGADPDTEMSLSDYHQLSEDLSQEGFGWSPMLDIYQAVLKETDTSKILNDIKLALHGGERVTFGVLLVDYNLGVVGAVGKHKTVNDTWVLTPEIMHDLENEADFAGHEMIITGYDDNAVAIDNHGRTHRGLLTLRNSWGADIGNKGDFYMSYDYFKSLAIEAQRIRDLRS</sequence>
<name>A0A0W0X107_9GAMM</name>
<dbReference type="SUPFAM" id="SSF54001">
    <property type="entry name" value="Cysteine proteinases"/>
    <property type="match status" value="1"/>
</dbReference>
<dbReference type="Pfam" id="PF03051">
    <property type="entry name" value="Peptidase_C1_2"/>
    <property type="match status" value="1"/>
</dbReference>
<gene>
    <name evidence="2" type="ORF">Loak_1918</name>
</gene>
<keyword evidence="2" id="KW-0645">Protease</keyword>
<dbReference type="CDD" id="cd02619">
    <property type="entry name" value="Peptidase_C1"/>
    <property type="match status" value="1"/>
</dbReference>
<dbReference type="InterPro" id="IPR004134">
    <property type="entry name" value="Peptidase_C1B"/>
</dbReference>
<keyword evidence="1" id="KW-0732">Signal</keyword>
<dbReference type="EMBL" id="LNYP01000029">
    <property type="protein sequence ID" value="KTD38242.1"/>
    <property type="molecule type" value="Genomic_DNA"/>
</dbReference>
<dbReference type="Proteomes" id="UP000054858">
    <property type="component" value="Unassembled WGS sequence"/>
</dbReference>
<feature type="signal peptide" evidence="1">
    <location>
        <begin position="1"/>
        <end position="19"/>
    </location>
</feature>
<dbReference type="Gene3D" id="3.90.70.10">
    <property type="entry name" value="Cysteine proteinases"/>
    <property type="match status" value="1"/>
</dbReference>
<evidence type="ECO:0000313" key="3">
    <source>
        <dbReference type="Proteomes" id="UP000054858"/>
    </source>
</evidence>
<dbReference type="AlphaFoldDB" id="A0A0W0X107"/>
<dbReference type="RefSeq" id="WP_025384670.1">
    <property type="nucleotide sequence ID" value="NZ_LCUA01000003.1"/>
</dbReference>
<feature type="chain" id="PRO_5006916023" evidence="1">
    <location>
        <begin position="20"/>
        <end position="360"/>
    </location>
</feature>
<organism evidence="2 3">
    <name type="scientific">Legionella oakridgensis</name>
    <dbReference type="NCBI Taxonomy" id="29423"/>
    <lineage>
        <taxon>Bacteria</taxon>
        <taxon>Pseudomonadati</taxon>
        <taxon>Pseudomonadota</taxon>
        <taxon>Gammaproteobacteria</taxon>
        <taxon>Legionellales</taxon>
        <taxon>Legionellaceae</taxon>
        <taxon>Legionella</taxon>
    </lineage>
</organism>
<proteinExistence type="predicted"/>
<accession>A0A0W0X107</accession>
<protein>
    <submittedName>
        <fullName evidence="2">Cysteine protease</fullName>
    </submittedName>
</protein>
<dbReference type="GO" id="GO:0070005">
    <property type="term" value="F:cysteine-type aminopeptidase activity"/>
    <property type="evidence" value="ECO:0007669"/>
    <property type="project" value="InterPro"/>
</dbReference>
<evidence type="ECO:0000313" key="2">
    <source>
        <dbReference type="EMBL" id="KTD38242.1"/>
    </source>
</evidence>
<dbReference type="GO" id="GO:0006508">
    <property type="term" value="P:proteolysis"/>
    <property type="evidence" value="ECO:0007669"/>
    <property type="project" value="UniProtKB-KW"/>
</dbReference>
<evidence type="ECO:0000256" key="1">
    <source>
        <dbReference type="SAM" id="SignalP"/>
    </source>
</evidence>
<reference evidence="2 3" key="1">
    <citation type="submission" date="2015-11" db="EMBL/GenBank/DDBJ databases">
        <title>Genomic analysis of 38 Legionella species identifies large and diverse effector repertoires.</title>
        <authorList>
            <person name="Burstein D."/>
            <person name="Amaro F."/>
            <person name="Zusman T."/>
            <person name="Lifshitz Z."/>
            <person name="Cohen O."/>
            <person name="Gilbert J.A."/>
            <person name="Pupko T."/>
            <person name="Shuman H.A."/>
            <person name="Segal G."/>
        </authorList>
    </citation>
    <scope>NUCLEOTIDE SEQUENCE [LARGE SCALE GENOMIC DNA]</scope>
    <source>
        <strain evidence="2 3">Oak Ridge-10</strain>
    </source>
</reference>
<dbReference type="PATRIC" id="fig|29423.5.peg.2012"/>